<dbReference type="InterPro" id="IPR004358">
    <property type="entry name" value="Sig_transdc_His_kin-like_C"/>
</dbReference>
<dbReference type="PROSITE" id="PS50109">
    <property type="entry name" value="HIS_KIN"/>
    <property type="match status" value="1"/>
</dbReference>
<dbReference type="CDD" id="cd00082">
    <property type="entry name" value="HisKA"/>
    <property type="match status" value="1"/>
</dbReference>
<keyword evidence="13 14" id="KW-0472">Membrane</keyword>
<dbReference type="InterPro" id="IPR050398">
    <property type="entry name" value="HssS/ArlS-like"/>
</dbReference>
<feature type="domain" description="HAMP" evidence="16">
    <location>
        <begin position="88"/>
        <end position="133"/>
    </location>
</feature>
<protein>
    <recommendedName>
        <fullName evidence="3">histidine kinase</fullName>
        <ecNumber evidence="3">2.7.13.3</ecNumber>
    </recommendedName>
</protein>
<gene>
    <name evidence="17" type="ORF">ACFSFW_22960</name>
</gene>
<dbReference type="InterPro" id="IPR036097">
    <property type="entry name" value="HisK_dim/P_sf"/>
</dbReference>
<dbReference type="Gene3D" id="1.10.287.130">
    <property type="match status" value="1"/>
</dbReference>
<evidence type="ECO:0000256" key="3">
    <source>
        <dbReference type="ARBA" id="ARBA00012438"/>
    </source>
</evidence>
<accession>A0ABW4MV65</accession>
<evidence type="ECO:0000256" key="10">
    <source>
        <dbReference type="ARBA" id="ARBA00022840"/>
    </source>
</evidence>
<evidence type="ECO:0000313" key="17">
    <source>
        <dbReference type="EMBL" id="MFD1781511.1"/>
    </source>
</evidence>
<keyword evidence="8" id="KW-0547">Nucleotide-binding</keyword>
<evidence type="ECO:0000313" key="18">
    <source>
        <dbReference type="Proteomes" id="UP001597227"/>
    </source>
</evidence>
<evidence type="ECO:0000256" key="2">
    <source>
        <dbReference type="ARBA" id="ARBA00004651"/>
    </source>
</evidence>
<evidence type="ECO:0000256" key="4">
    <source>
        <dbReference type="ARBA" id="ARBA00022475"/>
    </source>
</evidence>
<evidence type="ECO:0000256" key="13">
    <source>
        <dbReference type="ARBA" id="ARBA00023136"/>
    </source>
</evidence>
<dbReference type="SMART" id="SM00387">
    <property type="entry name" value="HATPase_c"/>
    <property type="match status" value="1"/>
</dbReference>
<feature type="transmembrane region" description="Helical" evidence="14">
    <location>
        <begin position="12"/>
        <end position="31"/>
    </location>
</feature>
<dbReference type="InterPro" id="IPR003594">
    <property type="entry name" value="HATPase_dom"/>
</dbReference>
<keyword evidence="7 14" id="KW-0812">Transmembrane</keyword>
<dbReference type="InterPro" id="IPR005467">
    <property type="entry name" value="His_kinase_dom"/>
</dbReference>
<evidence type="ECO:0000256" key="9">
    <source>
        <dbReference type="ARBA" id="ARBA00022777"/>
    </source>
</evidence>
<dbReference type="PANTHER" id="PTHR45528:SF1">
    <property type="entry name" value="SENSOR HISTIDINE KINASE CPXA"/>
    <property type="match status" value="1"/>
</dbReference>
<keyword evidence="6" id="KW-0808">Transferase</keyword>
<evidence type="ECO:0000256" key="1">
    <source>
        <dbReference type="ARBA" id="ARBA00000085"/>
    </source>
</evidence>
<keyword evidence="4" id="KW-1003">Cell membrane</keyword>
<dbReference type="PROSITE" id="PS50885">
    <property type="entry name" value="HAMP"/>
    <property type="match status" value="1"/>
</dbReference>
<dbReference type="Gene3D" id="6.10.340.10">
    <property type="match status" value="1"/>
</dbReference>
<keyword evidence="9" id="KW-0418">Kinase</keyword>
<keyword evidence="10 17" id="KW-0067">ATP-binding</keyword>
<evidence type="ECO:0000256" key="12">
    <source>
        <dbReference type="ARBA" id="ARBA00023012"/>
    </source>
</evidence>
<dbReference type="PRINTS" id="PR00344">
    <property type="entry name" value="BCTRLSENSOR"/>
</dbReference>
<evidence type="ECO:0000256" key="6">
    <source>
        <dbReference type="ARBA" id="ARBA00022679"/>
    </source>
</evidence>
<comment type="catalytic activity">
    <reaction evidence="1">
        <text>ATP + protein L-histidine = ADP + protein N-phospho-L-histidine.</text>
        <dbReference type="EC" id="2.7.13.3"/>
    </reaction>
</comment>
<dbReference type="Pfam" id="PF00512">
    <property type="entry name" value="HisKA"/>
    <property type="match status" value="1"/>
</dbReference>
<comment type="subcellular location">
    <subcellularLocation>
        <location evidence="2">Cell membrane</location>
        <topology evidence="2">Multi-pass membrane protein</topology>
    </subcellularLocation>
</comment>
<dbReference type="Pfam" id="PF02518">
    <property type="entry name" value="HATPase_c"/>
    <property type="match status" value="1"/>
</dbReference>
<organism evidence="17 18">
    <name type="scientific">Fredinandcohnia salidurans</name>
    <dbReference type="NCBI Taxonomy" id="2595041"/>
    <lineage>
        <taxon>Bacteria</taxon>
        <taxon>Bacillati</taxon>
        <taxon>Bacillota</taxon>
        <taxon>Bacilli</taxon>
        <taxon>Bacillales</taxon>
        <taxon>Bacillaceae</taxon>
        <taxon>Fredinandcohnia</taxon>
    </lineage>
</organism>
<dbReference type="CDD" id="cd00075">
    <property type="entry name" value="HATPase"/>
    <property type="match status" value="1"/>
</dbReference>
<dbReference type="EC" id="2.7.13.3" evidence="3"/>
<proteinExistence type="predicted"/>
<keyword evidence="18" id="KW-1185">Reference proteome</keyword>
<dbReference type="Proteomes" id="UP001597227">
    <property type="component" value="Unassembled WGS sequence"/>
</dbReference>
<dbReference type="Gene3D" id="3.30.565.10">
    <property type="entry name" value="Histidine kinase-like ATPase, C-terminal domain"/>
    <property type="match status" value="1"/>
</dbReference>
<dbReference type="InterPro" id="IPR003660">
    <property type="entry name" value="HAMP_dom"/>
</dbReference>
<dbReference type="GO" id="GO:0005524">
    <property type="term" value="F:ATP binding"/>
    <property type="evidence" value="ECO:0007669"/>
    <property type="project" value="UniProtKB-KW"/>
</dbReference>
<evidence type="ECO:0000256" key="5">
    <source>
        <dbReference type="ARBA" id="ARBA00022553"/>
    </source>
</evidence>
<keyword evidence="12" id="KW-0902">Two-component regulatory system</keyword>
<evidence type="ECO:0000256" key="8">
    <source>
        <dbReference type="ARBA" id="ARBA00022741"/>
    </source>
</evidence>
<evidence type="ECO:0000259" key="16">
    <source>
        <dbReference type="PROSITE" id="PS50885"/>
    </source>
</evidence>
<feature type="transmembrane region" description="Helical" evidence="14">
    <location>
        <begin position="61"/>
        <end position="79"/>
    </location>
</feature>
<dbReference type="InterPro" id="IPR003661">
    <property type="entry name" value="HisK_dim/P_dom"/>
</dbReference>
<name>A0ABW4MV65_9BACI</name>
<dbReference type="PANTHER" id="PTHR45528">
    <property type="entry name" value="SENSOR HISTIDINE KINASE CPXA"/>
    <property type="match status" value="1"/>
</dbReference>
<reference evidence="18" key="1">
    <citation type="journal article" date="2019" name="Int. J. Syst. Evol. Microbiol.">
        <title>The Global Catalogue of Microorganisms (GCM) 10K type strain sequencing project: providing services to taxonomists for standard genome sequencing and annotation.</title>
        <authorList>
            <consortium name="The Broad Institute Genomics Platform"/>
            <consortium name="The Broad Institute Genome Sequencing Center for Infectious Disease"/>
            <person name="Wu L."/>
            <person name="Ma J."/>
        </authorList>
    </citation>
    <scope>NUCLEOTIDE SEQUENCE [LARGE SCALE GENOMIC DNA]</scope>
    <source>
        <strain evidence="18">CCUG 15531</strain>
    </source>
</reference>
<feature type="domain" description="Histidine kinase" evidence="15">
    <location>
        <begin position="148"/>
        <end position="364"/>
    </location>
</feature>
<dbReference type="SUPFAM" id="SSF55874">
    <property type="entry name" value="ATPase domain of HSP90 chaperone/DNA topoisomerase II/histidine kinase"/>
    <property type="match status" value="1"/>
</dbReference>
<comment type="caution">
    <text evidence="17">The sequence shown here is derived from an EMBL/GenBank/DDBJ whole genome shotgun (WGS) entry which is preliminary data.</text>
</comment>
<dbReference type="InterPro" id="IPR036890">
    <property type="entry name" value="HATPase_C_sf"/>
</dbReference>
<evidence type="ECO:0000259" key="15">
    <source>
        <dbReference type="PROSITE" id="PS50109"/>
    </source>
</evidence>
<sequence>MAKMTSSFRSKMVLLVGLSMFLSGIITSLIFKGLQYYYHRNAQYGDQLSEFRMLIGRIGDLPLFFLFFLLLSLLFFYFFTKPYATYFKEISNGIHYLARGDFTHQVEIRSNDEFKAIARDINLASETLKEAIQRGDFSESSKDQLIVNLAHDLRTPLTSVIGYLDLTLKEENLTQEQVRHFLTIAFTKSQRLEGLIDELFEITRMNYGMLPVNKKRINLTDLLHQLKEELYPVFEQNHLKVRMEADPHLFILGDGDLLARVFENLLTNAIRYGYEGQYVDINGYKQNNEVVVEIVNYGDEIPPDNLPHIFDMFYTGDKSRTHREDSTGLGLFIAKNIVDQHNGSITAKSNLIQTTFEVRIPIESAIYNDVLS</sequence>
<evidence type="ECO:0000256" key="7">
    <source>
        <dbReference type="ARBA" id="ARBA00022692"/>
    </source>
</evidence>
<dbReference type="SUPFAM" id="SSF47384">
    <property type="entry name" value="Homodimeric domain of signal transducing histidine kinase"/>
    <property type="match status" value="1"/>
</dbReference>
<evidence type="ECO:0000256" key="11">
    <source>
        <dbReference type="ARBA" id="ARBA00022989"/>
    </source>
</evidence>
<keyword evidence="11 14" id="KW-1133">Transmembrane helix</keyword>
<evidence type="ECO:0000256" key="14">
    <source>
        <dbReference type="SAM" id="Phobius"/>
    </source>
</evidence>
<dbReference type="EMBL" id="JBHUEK010000034">
    <property type="protein sequence ID" value="MFD1781511.1"/>
    <property type="molecule type" value="Genomic_DNA"/>
</dbReference>
<dbReference type="CDD" id="cd06225">
    <property type="entry name" value="HAMP"/>
    <property type="match status" value="1"/>
</dbReference>
<dbReference type="SMART" id="SM00388">
    <property type="entry name" value="HisKA"/>
    <property type="match status" value="1"/>
</dbReference>
<dbReference type="RefSeq" id="WP_388041809.1">
    <property type="nucleotide sequence ID" value="NZ_JBHUEK010000034.1"/>
</dbReference>
<keyword evidence="5" id="KW-0597">Phosphoprotein</keyword>